<name>A0A6A2XY39_HIBSY</name>
<dbReference type="AlphaFoldDB" id="A0A6A2XY39"/>
<reference evidence="1" key="1">
    <citation type="submission" date="2019-09" db="EMBL/GenBank/DDBJ databases">
        <title>Draft genome information of white flower Hibiscus syriacus.</title>
        <authorList>
            <person name="Kim Y.-M."/>
        </authorList>
    </citation>
    <scope>NUCLEOTIDE SEQUENCE [LARGE SCALE GENOMIC DNA]</scope>
    <source>
        <strain evidence="1">YM2019G1</strain>
    </source>
</reference>
<proteinExistence type="predicted"/>
<protein>
    <submittedName>
        <fullName evidence="1">Uncharacterized protein</fullName>
    </submittedName>
</protein>
<comment type="caution">
    <text evidence="1">The sequence shown here is derived from an EMBL/GenBank/DDBJ whole genome shotgun (WGS) entry which is preliminary data.</text>
</comment>
<evidence type="ECO:0000313" key="1">
    <source>
        <dbReference type="EMBL" id="KAE8659464.1"/>
    </source>
</evidence>
<gene>
    <name evidence="1" type="ORF">F3Y22_tig00116962pilonHSYRG00477</name>
</gene>
<evidence type="ECO:0000313" key="2">
    <source>
        <dbReference type="Proteomes" id="UP000436088"/>
    </source>
</evidence>
<accession>A0A6A2XY39</accession>
<dbReference type="EMBL" id="VEPZ02001737">
    <property type="protein sequence ID" value="KAE8659464.1"/>
    <property type="molecule type" value="Genomic_DNA"/>
</dbReference>
<sequence length="109" mass="12801">MSTRFPVNVFKPDFNYTTEDIVPMYTRLYFNFTMNDIQFKAQLHNEGASQFHSEPISTSRRRILDSKQHILILDFNFTMKDIQFKAQLHNEGAIHDFHFTTNDIVPSAA</sequence>
<organism evidence="1 2">
    <name type="scientific">Hibiscus syriacus</name>
    <name type="common">Rose of Sharon</name>
    <dbReference type="NCBI Taxonomy" id="106335"/>
    <lineage>
        <taxon>Eukaryota</taxon>
        <taxon>Viridiplantae</taxon>
        <taxon>Streptophyta</taxon>
        <taxon>Embryophyta</taxon>
        <taxon>Tracheophyta</taxon>
        <taxon>Spermatophyta</taxon>
        <taxon>Magnoliopsida</taxon>
        <taxon>eudicotyledons</taxon>
        <taxon>Gunneridae</taxon>
        <taxon>Pentapetalae</taxon>
        <taxon>rosids</taxon>
        <taxon>malvids</taxon>
        <taxon>Malvales</taxon>
        <taxon>Malvaceae</taxon>
        <taxon>Malvoideae</taxon>
        <taxon>Hibiscus</taxon>
    </lineage>
</organism>
<dbReference type="Proteomes" id="UP000436088">
    <property type="component" value="Unassembled WGS sequence"/>
</dbReference>
<keyword evidence="2" id="KW-1185">Reference proteome</keyword>